<proteinExistence type="inferred from homology"/>
<dbReference type="PANTHER" id="PTHR24276">
    <property type="entry name" value="POLYSERASE-RELATED"/>
    <property type="match status" value="1"/>
</dbReference>
<gene>
    <name evidence="5" type="ORF">ACFPET_18445</name>
</gene>
<feature type="chain" id="PRO_5045809721" evidence="3">
    <location>
        <begin position="28"/>
        <end position="259"/>
    </location>
</feature>
<dbReference type="InterPro" id="IPR001254">
    <property type="entry name" value="Trypsin_dom"/>
</dbReference>
<dbReference type="InterPro" id="IPR043504">
    <property type="entry name" value="Peptidase_S1_PA_chymotrypsin"/>
</dbReference>
<dbReference type="PROSITE" id="PS00134">
    <property type="entry name" value="TRYPSIN_HIS"/>
    <property type="match status" value="1"/>
</dbReference>
<keyword evidence="2" id="KW-1015">Disulfide bond</keyword>
<protein>
    <submittedName>
        <fullName evidence="5">S1 family peptidase</fullName>
    </submittedName>
</protein>
<evidence type="ECO:0000259" key="4">
    <source>
        <dbReference type="PROSITE" id="PS50240"/>
    </source>
</evidence>
<evidence type="ECO:0000313" key="5">
    <source>
        <dbReference type="EMBL" id="MFC4337185.1"/>
    </source>
</evidence>
<evidence type="ECO:0000313" key="6">
    <source>
        <dbReference type="Proteomes" id="UP001595823"/>
    </source>
</evidence>
<feature type="signal peptide" evidence="3">
    <location>
        <begin position="1"/>
        <end position="27"/>
    </location>
</feature>
<comment type="caution">
    <text evidence="5">The sequence shown here is derived from an EMBL/GenBank/DDBJ whole genome shotgun (WGS) entry which is preliminary data.</text>
</comment>
<dbReference type="Gene3D" id="2.40.10.10">
    <property type="entry name" value="Trypsin-like serine proteases"/>
    <property type="match status" value="1"/>
</dbReference>
<evidence type="ECO:0000256" key="1">
    <source>
        <dbReference type="ARBA" id="ARBA00007664"/>
    </source>
</evidence>
<evidence type="ECO:0000256" key="2">
    <source>
        <dbReference type="ARBA" id="ARBA00023157"/>
    </source>
</evidence>
<name>A0ABV8U249_9ACTN</name>
<dbReference type="InterPro" id="IPR001314">
    <property type="entry name" value="Peptidase_S1A"/>
</dbReference>
<dbReference type="InterPro" id="IPR050430">
    <property type="entry name" value="Peptidase_S1"/>
</dbReference>
<dbReference type="Proteomes" id="UP001595823">
    <property type="component" value="Unassembled WGS sequence"/>
</dbReference>
<dbReference type="RefSeq" id="WP_380623898.1">
    <property type="nucleotide sequence ID" value="NZ_JBHSDK010000028.1"/>
</dbReference>
<comment type="similarity">
    <text evidence="1">Belongs to the peptidase S1 family.</text>
</comment>
<dbReference type="InterPro" id="IPR018114">
    <property type="entry name" value="TRYPSIN_HIS"/>
</dbReference>
<keyword evidence="6" id="KW-1185">Reference proteome</keyword>
<reference evidence="6" key="1">
    <citation type="journal article" date="2019" name="Int. J. Syst. Evol. Microbiol.">
        <title>The Global Catalogue of Microorganisms (GCM) 10K type strain sequencing project: providing services to taxonomists for standard genome sequencing and annotation.</title>
        <authorList>
            <consortium name="The Broad Institute Genomics Platform"/>
            <consortium name="The Broad Institute Genome Sequencing Center for Infectious Disease"/>
            <person name="Wu L."/>
            <person name="Ma J."/>
        </authorList>
    </citation>
    <scope>NUCLEOTIDE SEQUENCE [LARGE SCALE GENOMIC DNA]</scope>
    <source>
        <strain evidence="6">IBRC-M 10908</strain>
    </source>
</reference>
<dbReference type="SMART" id="SM00020">
    <property type="entry name" value="Tryp_SPc"/>
    <property type="match status" value="1"/>
</dbReference>
<organism evidence="5 6">
    <name type="scientific">Salininema proteolyticum</name>
    <dbReference type="NCBI Taxonomy" id="1607685"/>
    <lineage>
        <taxon>Bacteria</taxon>
        <taxon>Bacillati</taxon>
        <taxon>Actinomycetota</taxon>
        <taxon>Actinomycetes</taxon>
        <taxon>Glycomycetales</taxon>
        <taxon>Glycomycetaceae</taxon>
        <taxon>Salininema</taxon>
    </lineage>
</organism>
<sequence>MKRTRALAAFIALLFSLTLGLAHPAQASTDGDFSAKIVGGGEAAEAPPWIAALYSGTSFRCTASQIAPEWILTAAHCVDESVTDYSVRIGSLDRTQGGIILEVVEVNRHPDYPAYEDGTLTDRRPDLALLRLAEPYGDTFPELATAEDLQTGAYSTFYGWGATKPDWTELSDVLKYGEGDYRANPFSWEDVYGIFGDEAAVAGGDSGGPALVRSAVSDELVIIGATCCGYRPTTEGNGWAGGWTSVVYYDDWLTGVMNS</sequence>
<dbReference type="SUPFAM" id="SSF50494">
    <property type="entry name" value="Trypsin-like serine proteases"/>
    <property type="match status" value="1"/>
</dbReference>
<feature type="domain" description="Peptidase S1" evidence="4">
    <location>
        <begin position="37"/>
        <end position="258"/>
    </location>
</feature>
<accession>A0ABV8U249</accession>
<dbReference type="PANTHER" id="PTHR24276:SF98">
    <property type="entry name" value="FI18310P1-RELATED"/>
    <property type="match status" value="1"/>
</dbReference>
<dbReference type="EMBL" id="JBHSDK010000028">
    <property type="protein sequence ID" value="MFC4337185.1"/>
    <property type="molecule type" value="Genomic_DNA"/>
</dbReference>
<evidence type="ECO:0000256" key="3">
    <source>
        <dbReference type="SAM" id="SignalP"/>
    </source>
</evidence>
<dbReference type="InterPro" id="IPR009003">
    <property type="entry name" value="Peptidase_S1_PA"/>
</dbReference>
<keyword evidence="3" id="KW-0732">Signal</keyword>
<dbReference type="Pfam" id="PF00089">
    <property type="entry name" value="Trypsin"/>
    <property type="match status" value="1"/>
</dbReference>
<dbReference type="PRINTS" id="PR00722">
    <property type="entry name" value="CHYMOTRYPSIN"/>
</dbReference>
<dbReference type="PROSITE" id="PS50240">
    <property type="entry name" value="TRYPSIN_DOM"/>
    <property type="match status" value="1"/>
</dbReference>